<accession>A0A4Z2HEM4</accession>
<evidence type="ECO:0000313" key="2">
    <source>
        <dbReference type="EMBL" id="TNN63443.1"/>
    </source>
</evidence>
<feature type="region of interest" description="Disordered" evidence="1">
    <location>
        <begin position="106"/>
        <end position="149"/>
    </location>
</feature>
<organism evidence="2 3">
    <name type="scientific">Liparis tanakae</name>
    <name type="common">Tanaka's snailfish</name>
    <dbReference type="NCBI Taxonomy" id="230148"/>
    <lineage>
        <taxon>Eukaryota</taxon>
        <taxon>Metazoa</taxon>
        <taxon>Chordata</taxon>
        <taxon>Craniata</taxon>
        <taxon>Vertebrata</taxon>
        <taxon>Euteleostomi</taxon>
        <taxon>Actinopterygii</taxon>
        <taxon>Neopterygii</taxon>
        <taxon>Teleostei</taxon>
        <taxon>Neoteleostei</taxon>
        <taxon>Acanthomorphata</taxon>
        <taxon>Eupercaria</taxon>
        <taxon>Perciformes</taxon>
        <taxon>Cottioidei</taxon>
        <taxon>Cottales</taxon>
        <taxon>Liparidae</taxon>
        <taxon>Liparis</taxon>
    </lineage>
</organism>
<proteinExistence type="predicted"/>
<reference evidence="2 3" key="1">
    <citation type="submission" date="2019-03" db="EMBL/GenBank/DDBJ databases">
        <title>First draft genome of Liparis tanakae, snailfish: a comprehensive survey of snailfish specific genes.</title>
        <authorList>
            <person name="Kim W."/>
            <person name="Song I."/>
            <person name="Jeong J.-H."/>
            <person name="Kim D."/>
            <person name="Kim S."/>
            <person name="Ryu S."/>
            <person name="Song J.Y."/>
            <person name="Lee S.K."/>
        </authorList>
    </citation>
    <scope>NUCLEOTIDE SEQUENCE [LARGE SCALE GENOMIC DNA]</scope>
    <source>
        <tissue evidence="2">Muscle</tissue>
    </source>
</reference>
<gene>
    <name evidence="2" type="ORF">EYF80_026293</name>
</gene>
<feature type="compositionally biased region" description="Basic and acidic residues" evidence="1">
    <location>
        <begin position="139"/>
        <end position="149"/>
    </location>
</feature>
<feature type="compositionally biased region" description="Basic and acidic residues" evidence="1">
    <location>
        <begin position="121"/>
        <end position="132"/>
    </location>
</feature>
<sequence length="149" mass="16178">MTGQIVNRRQRLKGPLGCSDSHLLETPSITCFTAIARLLIANLAALNRSPAARGLWGQHSRVTLTPRLALSARSSAAGTRSVMMLFTQHPQCDSTPRQQKAIRLLRTSSPGAGRPLGSVGGRRDRFGGRESEVPPNRVEPSERRRADTA</sequence>
<evidence type="ECO:0000256" key="1">
    <source>
        <dbReference type="SAM" id="MobiDB-lite"/>
    </source>
</evidence>
<protein>
    <submittedName>
        <fullName evidence="2">Uncharacterized protein</fullName>
    </submittedName>
</protein>
<comment type="caution">
    <text evidence="2">The sequence shown here is derived from an EMBL/GenBank/DDBJ whole genome shotgun (WGS) entry which is preliminary data.</text>
</comment>
<keyword evidence="3" id="KW-1185">Reference proteome</keyword>
<dbReference type="EMBL" id="SRLO01000272">
    <property type="protein sequence ID" value="TNN63443.1"/>
    <property type="molecule type" value="Genomic_DNA"/>
</dbReference>
<name>A0A4Z2HEM4_9TELE</name>
<evidence type="ECO:0000313" key="3">
    <source>
        <dbReference type="Proteomes" id="UP000314294"/>
    </source>
</evidence>
<dbReference type="AlphaFoldDB" id="A0A4Z2HEM4"/>
<dbReference type="Proteomes" id="UP000314294">
    <property type="component" value="Unassembled WGS sequence"/>
</dbReference>